<keyword evidence="2" id="KW-0067">ATP-binding</keyword>
<name>A0A3M8SRH2_9GAMM</name>
<keyword evidence="1" id="KW-0547">Nucleotide-binding</keyword>
<dbReference type="GO" id="GO:0004713">
    <property type="term" value="F:protein tyrosine kinase activity"/>
    <property type="evidence" value="ECO:0007669"/>
    <property type="project" value="TreeGrafter"/>
</dbReference>
<gene>
    <name evidence="4" type="ORF">EER27_12445</name>
</gene>
<dbReference type="OrthoDB" id="9775724at2"/>
<evidence type="ECO:0000313" key="4">
    <source>
        <dbReference type="EMBL" id="RNF83295.1"/>
    </source>
</evidence>
<comment type="caution">
    <text evidence="4">The sequence shown here is derived from an EMBL/GenBank/DDBJ whole genome shotgun (WGS) entry which is preliminary data.</text>
</comment>
<evidence type="ECO:0000313" key="5">
    <source>
        <dbReference type="Proteomes" id="UP000267049"/>
    </source>
</evidence>
<evidence type="ECO:0000256" key="1">
    <source>
        <dbReference type="ARBA" id="ARBA00022741"/>
    </source>
</evidence>
<dbReference type="InterPro" id="IPR005702">
    <property type="entry name" value="Wzc-like_C"/>
</dbReference>
<evidence type="ECO:0000256" key="2">
    <source>
        <dbReference type="ARBA" id="ARBA00022840"/>
    </source>
</evidence>
<dbReference type="CDD" id="cd05387">
    <property type="entry name" value="BY-kinase"/>
    <property type="match status" value="1"/>
</dbReference>
<sequence>MNDLNHHAAESVEKMSVDDHRSVVRRNEPTTLTPSQLIDRSFIPFADGANRHLVDSFRELRTRLLAISNDNFITLVAPVSPTCGGSFVARNLALAMTFDQSKTALLIDCNLHHPTQHTTMKIDASKGGLINYLEDPEVNVESMIYGTGVARLKLIPAGKSQFGDLEAEYFMSFRMRLLLDSLRSSYKDRYIFLDSPPILGAPDARLLSELADVVVLVAGYGRNTAADIAAAAANFDPLKFAGVVFNENV</sequence>
<feature type="compositionally biased region" description="Basic and acidic residues" evidence="3">
    <location>
        <begin position="1"/>
        <end position="28"/>
    </location>
</feature>
<dbReference type="EMBL" id="RIBS01000005">
    <property type="protein sequence ID" value="RNF83295.1"/>
    <property type="molecule type" value="Genomic_DNA"/>
</dbReference>
<dbReference type="GO" id="GO:0005886">
    <property type="term" value="C:plasma membrane"/>
    <property type="evidence" value="ECO:0007669"/>
    <property type="project" value="TreeGrafter"/>
</dbReference>
<dbReference type="Proteomes" id="UP000267049">
    <property type="component" value="Unassembled WGS sequence"/>
</dbReference>
<reference evidence="4 5" key="1">
    <citation type="submission" date="2018-11" db="EMBL/GenBank/DDBJ databases">
        <title>Lysobacter cryohumiis sp. nov., isolated from soil in the Tianshan Mountains, Xinjiang, China.</title>
        <authorList>
            <person name="Luo Y."/>
            <person name="Sheng H."/>
        </authorList>
    </citation>
    <scope>NUCLEOTIDE SEQUENCE [LARGE SCALE GENOMIC DNA]</scope>
    <source>
        <strain evidence="4 5">ZS60</strain>
    </source>
</reference>
<keyword evidence="5" id="KW-1185">Reference proteome</keyword>
<evidence type="ECO:0000256" key="3">
    <source>
        <dbReference type="SAM" id="MobiDB-lite"/>
    </source>
</evidence>
<dbReference type="RefSeq" id="WP_123088426.1">
    <property type="nucleotide sequence ID" value="NZ_RIBS01000005.1"/>
</dbReference>
<dbReference type="AlphaFoldDB" id="A0A3M8SRH2"/>
<accession>A0A3M8SRH2</accession>
<proteinExistence type="predicted"/>
<dbReference type="InterPro" id="IPR050445">
    <property type="entry name" value="Bact_polysacc_biosynth/exp"/>
</dbReference>
<dbReference type="PANTHER" id="PTHR32309">
    <property type="entry name" value="TYROSINE-PROTEIN KINASE"/>
    <property type="match status" value="1"/>
</dbReference>
<dbReference type="Gene3D" id="3.40.50.300">
    <property type="entry name" value="P-loop containing nucleotide triphosphate hydrolases"/>
    <property type="match status" value="1"/>
</dbReference>
<dbReference type="SUPFAM" id="SSF52540">
    <property type="entry name" value="P-loop containing nucleoside triphosphate hydrolases"/>
    <property type="match status" value="1"/>
</dbReference>
<feature type="region of interest" description="Disordered" evidence="3">
    <location>
        <begin position="1"/>
        <end position="30"/>
    </location>
</feature>
<organism evidence="4 5">
    <name type="scientific">Montanilutibacter psychrotolerans</name>
    <dbReference type="NCBI Taxonomy" id="1327343"/>
    <lineage>
        <taxon>Bacteria</taxon>
        <taxon>Pseudomonadati</taxon>
        <taxon>Pseudomonadota</taxon>
        <taxon>Gammaproteobacteria</taxon>
        <taxon>Lysobacterales</taxon>
        <taxon>Lysobacteraceae</taxon>
        <taxon>Montanilutibacter</taxon>
    </lineage>
</organism>
<dbReference type="InterPro" id="IPR027417">
    <property type="entry name" value="P-loop_NTPase"/>
</dbReference>
<protein>
    <submittedName>
        <fullName evidence="4">Polysaccharide biosynthesis protein</fullName>
    </submittedName>
</protein>
<dbReference type="PANTHER" id="PTHR32309:SF13">
    <property type="entry name" value="FERRIC ENTEROBACTIN TRANSPORT PROTEIN FEPE"/>
    <property type="match status" value="1"/>
</dbReference>